<dbReference type="PANTHER" id="PTHR42852:SF6">
    <property type="entry name" value="THIOL:DISULFIDE INTERCHANGE PROTEIN DSBE"/>
    <property type="match status" value="1"/>
</dbReference>
<keyword evidence="8" id="KW-1185">Reference proteome</keyword>
<dbReference type="PANTHER" id="PTHR42852">
    <property type="entry name" value="THIOL:DISULFIDE INTERCHANGE PROTEIN DSBE"/>
    <property type="match status" value="1"/>
</dbReference>
<keyword evidence="4" id="KW-0676">Redox-active center</keyword>
<evidence type="ECO:0000256" key="5">
    <source>
        <dbReference type="SAM" id="SignalP"/>
    </source>
</evidence>
<dbReference type="InterPro" id="IPR013766">
    <property type="entry name" value="Thioredoxin_domain"/>
</dbReference>
<dbReference type="Gene3D" id="3.40.30.10">
    <property type="entry name" value="Glutaredoxin"/>
    <property type="match status" value="1"/>
</dbReference>
<keyword evidence="3" id="KW-1015">Disulfide bond</keyword>
<evidence type="ECO:0000256" key="4">
    <source>
        <dbReference type="ARBA" id="ARBA00023284"/>
    </source>
</evidence>
<feature type="chain" id="PRO_5046972810" description="Thioredoxin domain-containing protein" evidence="5">
    <location>
        <begin position="18"/>
        <end position="365"/>
    </location>
</feature>
<organism evidence="7 8">
    <name type="scientific">Porphyromonas canoris</name>
    <dbReference type="NCBI Taxonomy" id="36875"/>
    <lineage>
        <taxon>Bacteria</taxon>
        <taxon>Pseudomonadati</taxon>
        <taxon>Bacteroidota</taxon>
        <taxon>Bacteroidia</taxon>
        <taxon>Bacteroidales</taxon>
        <taxon>Porphyromonadaceae</taxon>
        <taxon>Porphyromonas</taxon>
    </lineage>
</organism>
<comment type="subcellular location">
    <subcellularLocation>
        <location evidence="1">Cell envelope</location>
    </subcellularLocation>
</comment>
<keyword evidence="2" id="KW-0201">Cytochrome c-type biogenesis</keyword>
<dbReference type="InterPro" id="IPR050553">
    <property type="entry name" value="Thioredoxin_ResA/DsbE_sf"/>
</dbReference>
<evidence type="ECO:0000313" key="7">
    <source>
        <dbReference type="EMBL" id="KGN93661.1"/>
    </source>
</evidence>
<dbReference type="RefSeq" id="WP_036788322.1">
    <property type="nucleotide sequence ID" value="NZ_JQZV01000001.1"/>
</dbReference>
<accession>A0ABR4XN74</accession>
<dbReference type="CDD" id="cd02966">
    <property type="entry name" value="TlpA_like_family"/>
    <property type="match status" value="1"/>
</dbReference>
<dbReference type="Proteomes" id="UP000030101">
    <property type="component" value="Unassembled WGS sequence"/>
</dbReference>
<dbReference type="SUPFAM" id="SSF52833">
    <property type="entry name" value="Thioredoxin-like"/>
    <property type="match status" value="1"/>
</dbReference>
<name>A0ABR4XN74_9PORP</name>
<sequence>MKKFIFGVMSAALLLTACNTSKNEALISGTVSDGSLDGKYAYIYSEDEKVVDSVLVEAGKFTFAPITADTIAYLVFKVEDIAGSFIAEPGNLTVTVNPVAEGTAPKVDFAGTPLADSWSSLIKTRRVAIKDLREYGNTLMADSTLQEEQKDSLYGVKEEEVIAGLKKEALAIYEANKENVLGRVSFEFARPFLEDAEFVQMYEAASDMVKKSPRLLKGYEAVKNFEATKEGVNYVDFTAAQEDGTEVLFSSFMDGKSYLLVDFWASWCGPCKAAMPHIRKAYDAYKDKGLRVLGVATWDKFEANEKAKEEHGIVWENLFDKESAGASAYGVNGIPHLMLISPEGVILKRGINPSELSTVIAEYIK</sequence>
<feature type="domain" description="Thioredoxin" evidence="6">
    <location>
        <begin position="228"/>
        <end position="365"/>
    </location>
</feature>
<gene>
    <name evidence="7" type="ORF">HQ43_00565</name>
</gene>
<reference evidence="7 8" key="1">
    <citation type="submission" date="2014-08" db="EMBL/GenBank/DDBJ databases">
        <title>Porphyromonas canoris strain:OH2762 Genome sequencing.</title>
        <authorList>
            <person name="Wallis C."/>
            <person name="Deusch O."/>
            <person name="O'Flynn C."/>
            <person name="Davis I."/>
            <person name="Jospin G."/>
            <person name="Darling A.E."/>
            <person name="Coil D.A."/>
            <person name="Alexiev A."/>
            <person name="Horsfall A."/>
            <person name="Kirkwood N."/>
            <person name="Harris S."/>
            <person name="Eisen J.A."/>
        </authorList>
    </citation>
    <scope>NUCLEOTIDE SEQUENCE [LARGE SCALE GENOMIC DNA]</scope>
    <source>
        <strain evidence="8">COT-108 OH2762</strain>
    </source>
</reference>
<comment type="caution">
    <text evidence="7">The sequence shown here is derived from an EMBL/GenBank/DDBJ whole genome shotgun (WGS) entry which is preliminary data.</text>
</comment>
<evidence type="ECO:0000259" key="6">
    <source>
        <dbReference type="PROSITE" id="PS51352"/>
    </source>
</evidence>
<evidence type="ECO:0000313" key="8">
    <source>
        <dbReference type="Proteomes" id="UP000030101"/>
    </source>
</evidence>
<dbReference type="Pfam" id="PF00578">
    <property type="entry name" value="AhpC-TSA"/>
    <property type="match status" value="1"/>
</dbReference>
<dbReference type="Pfam" id="PF14289">
    <property type="entry name" value="DUF4369"/>
    <property type="match status" value="1"/>
</dbReference>
<dbReference type="EMBL" id="JQZV01000001">
    <property type="protein sequence ID" value="KGN93661.1"/>
    <property type="molecule type" value="Genomic_DNA"/>
</dbReference>
<dbReference type="InterPro" id="IPR036249">
    <property type="entry name" value="Thioredoxin-like_sf"/>
</dbReference>
<dbReference type="InterPro" id="IPR000866">
    <property type="entry name" value="AhpC/TSA"/>
</dbReference>
<dbReference type="PROSITE" id="PS51257">
    <property type="entry name" value="PROKAR_LIPOPROTEIN"/>
    <property type="match status" value="1"/>
</dbReference>
<dbReference type="PROSITE" id="PS51352">
    <property type="entry name" value="THIOREDOXIN_2"/>
    <property type="match status" value="1"/>
</dbReference>
<evidence type="ECO:0000256" key="2">
    <source>
        <dbReference type="ARBA" id="ARBA00022748"/>
    </source>
</evidence>
<evidence type="ECO:0000256" key="3">
    <source>
        <dbReference type="ARBA" id="ARBA00023157"/>
    </source>
</evidence>
<dbReference type="InterPro" id="IPR025380">
    <property type="entry name" value="DUF4369"/>
</dbReference>
<evidence type="ECO:0000256" key="1">
    <source>
        <dbReference type="ARBA" id="ARBA00004196"/>
    </source>
</evidence>
<proteinExistence type="predicted"/>
<keyword evidence="5" id="KW-0732">Signal</keyword>
<protein>
    <recommendedName>
        <fullName evidence="6">Thioredoxin domain-containing protein</fullName>
    </recommendedName>
</protein>
<feature type="signal peptide" evidence="5">
    <location>
        <begin position="1"/>
        <end position="17"/>
    </location>
</feature>